<proteinExistence type="predicted"/>
<sequence>MDAICGDGCFADLRRRGPSSDATIDLAVSMEQTGVDDTLIVIPVRKHPRCMAAADYADRYALLRSHWNRLIAQNFALSYPKKAFRGERSREGGTGHVRRSRFLGEQRPPCLNRPRLVALVQGKGSRKFVPITLEMIDKETRVETYGRHPMLDYKDSFNLSPGEGLTSGKNNSVG</sequence>
<organism evidence="1 2">
    <name type="scientific">Eufriesea mexicana</name>
    <dbReference type="NCBI Taxonomy" id="516756"/>
    <lineage>
        <taxon>Eukaryota</taxon>
        <taxon>Metazoa</taxon>
        <taxon>Ecdysozoa</taxon>
        <taxon>Arthropoda</taxon>
        <taxon>Hexapoda</taxon>
        <taxon>Insecta</taxon>
        <taxon>Pterygota</taxon>
        <taxon>Neoptera</taxon>
        <taxon>Endopterygota</taxon>
        <taxon>Hymenoptera</taxon>
        <taxon>Apocrita</taxon>
        <taxon>Aculeata</taxon>
        <taxon>Apoidea</taxon>
        <taxon>Anthophila</taxon>
        <taxon>Apidae</taxon>
        <taxon>Eufriesea</taxon>
    </lineage>
</organism>
<keyword evidence="2" id="KW-1185">Reference proteome</keyword>
<accession>A0A310SP18</accession>
<dbReference type="Proteomes" id="UP000250275">
    <property type="component" value="Unassembled WGS sequence"/>
</dbReference>
<gene>
    <name evidence="1" type="ORF">WN48_02249</name>
</gene>
<name>A0A310SP18_9HYME</name>
<evidence type="ECO:0000313" key="1">
    <source>
        <dbReference type="EMBL" id="OAD57358.1"/>
    </source>
</evidence>
<dbReference type="EMBL" id="KQ761601">
    <property type="protein sequence ID" value="OAD57358.1"/>
    <property type="molecule type" value="Genomic_DNA"/>
</dbReference>
<reference evidence="1 2" key="1">
    <citation type="submission" date="2015-07" db="EMBL/GenBank/DDBJ databases">
        <title>The genome of Eufriesea mexicana.</title>
        <authorList>
            <person name="Pan H."/>
            <person name="Kapheim K."/>
        </authorList>
    </citation>
    <scope>NUCLEOTIDE SEQUENCE [LARGE SCALE GENOMIC DNA]</scope>
    <source>
        <strain evidence="1">0111107269</strain>
        <tissue evidence="1">Whole body</tissue>
    </source>
</reference>
<protein>
    <submittedName>
        <fullName evidence="1">Uncharacterized protein</fullName>
    </submittedName>
</protein>
<dbReference type="AlphaFoldDB" id="A0A310SP18"/>
<evidence type="ECO:0000313" key="2">
    <source>
        <dbReference type="Proteomes" id="UP000250275"/>
    </source>
</evidence>